<evidence type="ECO:0000256" key="1">
    <source>
        <dbReference type="SAM" id="Phobius"/>
    </source>
</evidence>
<feature type="transmembrane region" description="Helical" evidence="1">
    <location>
        <begin position="12"/>
        <end position="32"/>
    </location>
</feature>
<dbReference type="EMBL" id="NIHM01000001">
    <property type="protein sequence ID" value="PLT58264.1"/>
    <property type="molecule type" value="Genomic_DNA"/>
</dbReference>
<keyword evidence="1" id="KW-0472">Membrane</keyword>
<gene>
    <name evidence="2" type="ORF">CDL18_01435</name>
</gene>
<evidence type="ECO:0008006" key="4">
    <source>
        <dbReference type="Google" id="ProtNLM"/>
    </source>
</evidence>
<organism evidence="2 3">
    <name type="scientific">Mediterraneibacter gnavus</name>
    <name type="common">Ruminococcus gnavus</name>
    <dbReference type="NCBI Taxonomy" id="33038"/>
    <lineage>
        <taxon>Bacteria</taxon>
        <taxon>Bacillati</taxon>
        <taxon>Bacillota</taxon>
        <taxon>Clostridia</taxon>
        <taxon>Lachnospirales</taxon>
        <taxon>Lachnospiraceae</taxon>
        <taxon>Mediterraneibacter</taxon>
    </lineage>
</organism>
<name>A0A2N5NN09_MEDGN</name>
<feature type="transmembrane region" description="Helical" evidence="1">
    <location>
        <begin position="148"/>
        <end position="167"/>
    </location>
</feature>
<evidence type="ECO:0000313" key="2">
    <source>
        <dbReference type="EMBL" id="PLT58264.1"/>
    </source>
</evidence>
<dbReference type="Proteomes" id="UP000234849">
    <property type="component" value="Unassembled WGS sequence"/>
</dbReference>
<proteinExistence type="predicted"/>
<dbReference type="AlphaFoldDB" id="A0A2N5NN09"/>
<feature type="transmembrane region" description="Helical" evidence="1">
    <location>
        <begin position="187"/>
        <end position="206"/>
    </location>
</feature>
<sequence length="218" mass="24204">MKGMLVKDFCILKLQKNAVLVLLAMCVVFTVFMKSPTYIVNLFPLYGFLLVLGTLTYDEFDRGYSFLFTLPVSRRGYVKEKYVFGLLFCGGIWILSVLISLIYVWITKEIPIDDALMVNYAVSIILVLVFMGISIPVQLKYGNEKGRLAVVAIGVGGFVVIVGGIQLGKVFDIEMTAALQRVEKMGAGTVSVIGCIVSVILIVISYKISVRIMEKKEF</sequence>
<evidence type="ECO:0000313" key="3">
    <source>
        <dbReference type="Proteomes" id="UP000234849"/>
    </source>
</evidence>
<dbReference type="InterPro" id="IPR025699">
    <property type="entry name" value="ABC2_memb-like"/>
</dbReference>
<protein>
    <recommendedName>
        <fullName evidence="4">ABC-2 transporter permease</fullName>
    </recommendedName>
</protein>
<dbReference type="RefSeq" id="WP_101878991.1">
    <property type="nucleotide sequence ID" value="NZ_CACRUK010000032.1"/>
</dbReference>
<keyword evidence="1" id="KW-0812">Transmembrane</keyword>
<dbReference type="Pfam" id="PF13346">
    <property type="entry name" value="ABC2_membrane_5"/>
    <property type="match status" value="1"/>
</dbReference>
<feature type="transmembrane region" description="Helical" evidence="1">
    <location>
        <begin position="82"/>
        <end position="106"/>
    </location>
</feature>
<accession>A0A2N5NN09</accession>
<feature type="transmembrane region" description="Helical" evidence="1">
    <location>
        <begin position="118"/>
        <end position="136"/>
    </location>
</feature>
<reference evidence="2 3" key="1">
    <citation type="journal article" date="2017" name="Genome Med.">
        <title>A novel Ruminococcus gnavus clade enriched in inflammatory bowel disease patients.</title>
        <authorList>
            <person name="Hall A.B."/>
            <person name="Yassour M."/>
            <person name="Sauk J."/>
            <person name="Garner A."/>
            <person name="Jiang X."/>
            <person name="Arthur T."/>
            <person name="Lagoudas G.K."/>
            <person name="Vatanen T."/>
            <person name="Fornelos N."/>
            <person name="Wilson R."/>
            <person name="Bertha M."/>
            <person name="Cohen M."/>
            <person name="Garber J."/>
            <person name="Khalili H."/>
            <person name="Gevers D."/>
            <person name="Ananthakrishnan A.N."/>
            <person name="Kugathasan S."/>
            <person name="Lander E.S."/>
            <person name="Blainey P."/>
            <person name="Vlamakis H."/>
            <person name="Xavier R.J."/>
            <person name="Huttenhower C."/>
        </authorList>
    </citation>
    <scope>NUCLEOTIDE SEQUENCE [LARGE SCALE GENOMIC DNA]</scope>
    <source>
        <strain evidence="2 3">RJX1118</strain>
    </source>
</reference>
<comment type="caution">
    <text evidence="2">The sequence shown here is derived from an EMBL/GenBank/DDBJ whole genome shotgun (WGS) entry which is preliminary data.</text>
</comment>
<feature type="transmembrane region" description="Helical" evidence="1">
    <location>
        <begin position="38"/>
        <end position="57"/>
    </location>
</feature>
<keyword evidence="1" id="KW-1133">Transmembrane helix</keyword>